<protein>
    <submittedName>
        <fullName evidence="2">Hypp3503 protein</fullName>
    </submittedName>
</protein>
<proteinExistence type="predicted"/>
<feature type="compositionally biased region" description="Basic and acidic residues" evidence="1">
    <location>
        <begin position="134"/>
        <end position="153"/>
    </location>
</feature>
<name>A0A8K0A0F9_BRALA</name>
<dbReference type="AlphaFoldDB" id="A0A8K0A0F9"/>
<sequence length="270" mass="29327">MKLYDEYGAGYVVVSMQGKEANNAKVKGCLKLTNHSKEEGSLEIGTCAKEGELSPRLLNIVLPAVCEVRSRGSLLEKVEDSCSATWTDRSNKRAEEILDKAYMSSKSSGDEGQEGFKVRPLALESKSLGKLKDSLDKVSPLRDAARGPSDEGRQAGTRRRPRTGNQKGQDPAAGRQFNRLKNGADENMMDAEHSNAEPPERHDRRPLARWNGHMAQPLSAPVVVAVKVDPVVDSRLAAEEMAVGEVVAAVEVPEEEGGVHVEVARLATEE</sequence>
<organism evidence="2 3">
    <name type="scientific">Branchiostoma lanceolatum</name>
    <name type="common">Common lancelet</name>
    <name type="synonym">Amphioxus lanceolatum</name>
    <dbReference type="NCBI Taxonomy" id="7740"/>
    <lineage>
        <taxon>Eukaryota</taxon>
        <taxon>Metazoa</taxon>
        <taxon>Chordata</taxon>
        <taxon>Cephalochordata</taxon>
        <taxon>Leptocardii</taxon>
        <taxon>Amphioxiformes</taxon>
        <taxon>Branchiostomatidae</taxon>
        <taxon>Branchiostoma</taxon>
    </lineage>
</organism>
<evidence type="ECO:0000256" key="1">
    <source>
        <dbReference type="SAM" id="MobiDB-lite"/>
    </source>
</evidence>
<evidence type="ECO:0000313" key="3">
    <source>
        <dbReference type="Proteomes" id="UP000838412"/>
    </source>
</evidence>
<gene>
    <name evidence="2" type="primary">Hypp3503</name>
    <name evidence="2" type="ORF">BLAG_LOCUS20227</name>
</gene>
<keyword evidence="3" id="KW-1185">Reference proteome</keyword>
<dbReference type="Proteomes" id="UP000838412">
    <property type="component" value="Chromosome 6"/>
</dbReference>
<reference evidence="2" key="1">
    <citation type="submission" date="2022-01" db="EMBL/GenBank/DDBJ databases">
        <authorList>
            <person name="Braso-Vives M."/>
        </authorList>
    </citation>
    <scope>NUCLEOTIDE SEQUENCE</scope>
</reference>
<evidence type="ECO:0000313" key="2">
    <source>
        <dbReference type="EMBL" id="CAH1266677.1"/>
    </source>
</evidence>
<accession>A0A8K0A0F9</accession>
<dbReference type="EMBL" id="OV696691">
    <property type="protein sequence ID" value="CAH1266677.1"/>
    <property type="molecule type" value="Genomic_DNA"/>
</dbReference>
<feature type="region of interest" description="Disordered" evidence="1">
    <location>
        <begin position="134"/>
        <end position="177"/>
    </location>
</feature>